<evidence type="ECO:0000256" key="7">
    <source>
        <dbReference type="ARBA" id="ARBA00048035"/>
    </source>
</evidence>
<name>A0A1W2B7L2_9FIRM</name>
<dbReference type="Gene3D" id="1.20.1260.10">
    <property type="match status" value="1"/>
</dbReference>
<dbReference type="GO" id="GO:0006879">
    <property type="term" value="P:intracellular iron ion homeostasis"/>
    <property type="evidence" value="ECO:0007669"/>
    <property type="project" value="UniProtKB-KW"/>
</dbReference>
<organism evidence="11 12">
    <name type="scientific">Papillibacter cinnamivorans DSM 12816</name>
    <dbReference type="NCBI Taxonomy" id="1122930"/>
    <lineage>
        <taxon>Bacteria</taxon>
        <taxon>Bacillati</taxon>
        <taxon>Bacillota</taxon>
        <taxon>Clostridia</taxon>
        <taxon>Eubacteriales</taxon>
        <taxon>Oscillospiraceae</taxon>
        <taxon>Papillibacter</taxon>
    </lineage>
</organism>
<feature type="binding site" evidence="8">
    <location>
        <position position="17"/>
    </location>
    <ligand>
        <name>Fe cation</name>
        <dbReference type="ChEBI" id="CHEBI:24875"/>
        <label>1</label>
    </ligand>
</feature>
<comment type="subcellular location">
    <subcellularLocation>
        <location evidence="9">Cytoplasm</location>
    </subcellularLocation>
</comment>
<evidence type="ECO:0000259" key="10">
    <source>
        <dbReference type="PROSITE" id="PS50905"/>
    </source>
</evidence>
<keyword evidence="4 8" id="KW-0479">Metal-binding</keyword>
<keyword evidence="3 9" id="KW-0409">Iron storage</keyword>
<evidence type="ECO:0000256" key="9">
    <source>
        <dbReference type="RuleBase" id="RU361145"/>
    </source>
</evidence>
<evidence type="ECO:0000313" key="11">
    <source>
        <dbReference type="EMBL" id="SMC68916.1"/>
    </source>
</evidence>
<dbReference type="PANTHER" id="PTHR11431">
    <property type="entry name" value="FERRITIN"/>
    <property type="match status" value="1"/>
</dbReference>
<reference evidence="11 12" key="1">
    <citation type="submission" date="2017-04" db="EMBL/GenBank/DDBJ databases">
        <authorList>
            <person name="Afonso C.L."/>
            <person name="Miller P.J."/>
            <person name="Scott M.A."/>
            <person name="Spackman E."/>
            <person name="Goraichik I."/>
            <person name="Dimitrov K.M."/>
            <person name="Suarez D.L."/>
            <person name="Swayne D.E."/>
        </authorList>
    </citation>
    <scope>NUCLEOTIDE SEQUENCE [LARGE SCALE GENOMIC DNA]</scope>
    <source>
        <strain evidence="11 12">DSM 12816</strain>
    </source>
</reference>
<evidence type="ECO:0000256" key="8">
    <source>
        <dbReference type="PIRSR" id="PIRSR601519-1"/>
    </source>
</evidence>
<evidence type="ECO:0000256" key="3">
    <source>
        <dbReference type="ARBA" id="ARBA00022434"/>
    </source>
</evidence>
<evidence type="ECO:0000256" key="5">
    <source>
        <dbReference type="ARBA" id="ARBA00023002"/>
    </source>
</evidence>
<feature type="binding site" evidence="8">
    <location>
        <position position="50"/>
    </location>
    <ligand>
        <name>Fe cation</name>
        <dbReference type="ChEBI" id="CHEBI:24875"/>
        <label>1</label>
    </ligand>
</feature>
<feature type="domain" description="Ferritin-like diiron" evidence="10">
    <location>
        <begin position="1"/>
        <end position="145"/>
    </location>
</feature>
<gene>
    <name evidence="11" type="ORF">SAMN02745168_2075</name>
</gene>
<dbReference type="InterPro" id="IPR041719">
    <property type="entry name" value="Ferritin_prok"/>
</dbReference>
<evidence type="ECO:0000256" key="4">
    <source>
        <dbReference type="ARBA" id="ARBA00022723"/>
    </source>
</evidence>
<feature type="binding site" evidence="8">
    <location>
        <position position="127"/>
    </location>
    <ligand>
        <name>Fe cation</name>
        <dbReference type="ChEBI" id="CHEBI:24875"/>
        <label>1</label>
    </ligand>
</feature>
<dbReference type="STRING" id="1122930.SAMN02745168_2075"/>
<dbReference type="PROSITE" id="PS50905">
    <property type="entry name" value="FERRITIN_LIKE"/>
    <property type="match status" value="1"/>
</dbReference>
<dbReference type="EMBL" id="FWXW01000005">
    <property type="protein sequence ID" value="SMC68916.1"/>
    <property type="molecule type" value="Genomic_DNA"/>
</dbReference>
<keyword evidence="6 8" id="KW-0408">Iron</keyword>
<dbReference type="GO" id="GO:0006826">
    <property type="term" value="P:iron ion transport"/>
    <property type="evidence" value="ECO:0007669"/>
    <property type="project" value="InterPro"/>
</dbReference>
<dbReference type="GO" id="GO:0042802">
    <property type="term" value="F:identical protein binding"/>
    <property type="evidence" value="ECO:0007669"/>
    <property type="project" value="UniProtKB-ARBA"/>
</dbReference>
<dbReference type="OrthoDB" id="9801481at2"/>
<dbReference type="InterPro" id="IPR009040">
    <property type="entry name" value="Ferritin-like_diiron"/>
</dbReference>
<keyword evidence="5" id="KW-0560">Oxidoreductase</keyword>
<evidence type="ECO:0000256" key="6">
    <source>
        <dbReference type="ARBA" id="ARBA00023004"/>
    </source>
</evidence>
<dbReference type="GO" id="GO:0004322">
    <property type="term" value="F:ferroxidase activity"/>
    <property type="evidence" value="ECO:0007669"/>
    <property type="project" value="TreeGrafter"/>
</dbReference>
<dbReference type="SUPFAM" id="SSF47240">
    <property type="entry name" value="Ferritin-like"/>
    <property type="match status" value="1"/>
</dbReference>
<dbReference type="InterPro" id="IPR009078">
    <property type="entry name" value="Ferritin-like_SF"/>
</dbReference>
<dbReference type="GO" id="GO:0008198">
    <property type="term" value="F:ferrous iron binding"/>
    <property type="evidence" value="ECO:0007669"/>
    <property type="project" value="TreeGrafter"/>
</dbReference>
<keyword evidence="9" id="KW-0963">Cytoplasm</keyword>
<dbReference type="EC" id="1.16.3.2" evidence="9"/>
<dbReference type="CDD" id="cd01055">
    <property type="entry name" value="Nonheme_Ferritin"/>
    <property type="match status" value="1"/>
</dbReference>
<dbReference type="InterPro" id="IPR008331">
    <property type="entry name" value="Ferritin_DPS_dom"/>
</dbReference>
<dbReference type="InterPro" id="IPR012347">
    <property type="entry name" value="Ferritin-like"/>
</dbReference>
<comment type="function">
    <text evidence="1 9">Iron-storage protein.</text>
</comment>
<comment type="similarity">
    <text evidence="2 9">Belongs to the ferritin family. Prokaryotic subfamily.</text>
</comment>
<keyword evidence="12" id="KW-1185">Reference proteome</keyword>
<dbReference type="PANTHER" id="PTHR11431:SF127">
    <property type="entry name" value="BACTERIAL NON-HEME FERRITIN"/>
    <property type="match status" value="1"/>
</dbReference>
<sequence>MLNKKLTDLINQQINMEWFSAYLYLDIFSYYTDKSLGGFANWFHVQTQEERDHAMLFIQYLLNNGEAVKLEDVKAPGNNFKDFMEPLTASLEHERKVTASINSIYSEAYALKDFRTMQFLDWFVKEQGEEEKNSEDNIKRFELFGNDPKSLYSLDTEMGTRVYAPPSLVL</sequence>
<dbReference type="FunFam" id="1.20.1260.10:FF:000001">
    <property type="entry name" value="Non-heme ferritin"/>
    <property type="match status" value="1"/>
</dbReference>
<dbReference type="GO" id="GO:0008199">
    <property type="term" value="F:ferric iron binding"/>
    <property type="evidence" value="ECO:0007669"/>
    <property type="project" value="InterPro"/>
</dbReference>
<dbReference type="AlphaFoldDB" id="A0A1W2B7L2"/>
<proteinExistence type="inferred from homology"/>
<feature type="binding site" evidence="8">
    <location>
        <position position="53"/>
    </location>
    <ligand>
        <name>Fe cation</name>
        <dbReference type="ChEBI" id="CHEBI:24875"/>
        <label>1</label>
    </ligand>
</feature>
<evidence type="ECO:0000313" key="12">
    <source>
        <dbReference type="Proteomes" id="UP000192790"/>
    </source>
</evidence>
<dbReference type="Proteomes" id="UP000192790">
    <property type="component" value="Unassembled WGS sequence"/>
</dbReference>
<dbReference type="RefSeq" id="WP_084234752.1">
    <property type="nucleotide sequence ID" value="NZ_FWXW01000005.1"/>
</dbReference>
<dbReference type="InterPro" id="IPR001519">
    <property type="entry name" value="Ferritin"/>
</dbReference>
<dbReference type="Pfam" id="PF00210">
    <property type="entry name" value="Ferritin"/>
    <property type="match status" value="1"/>
</dbReference>
<comment type="catalytic activity">
    <reaction evidence="7 9">
        <text>4 Fe(2+) + O2 + 6 H2O = 4 iron(III) oxide-hydroxide + 12 H(+)</text>
        <dbReference type="Rhea" id="RHEA:11972"/>
        <dbReference type="ChEBI" id="CHEBI:15377"/>
        <dbReference type="ChEBI" id="CHEBI:15378"/>
        <dbReference type="ChEBI" id="CHEBI:15379"/>
        <dbReference type="ChEBI" id="CHEBI:29033"/>
        <dbReference type="ChEBI" id="CHEBI:78619"/>
        <dbReference type="EC" id="1.16.3.2"/>
    </reaction>
</comment>
<evidence type="ECO:0000256" key="2">
    <source>
        <dbReference type="ARBA" id="ARBA00006950"/>
    </source>
</evidence>
<dbReference type="GO" id="GO:0005829">
    <property type="term" value="C:cytosol"/>
    <property type="evidence" value="ECO:0007669"/>
    <property type="project" value="TreeGrafter"/>
</dbReference>
<accession>A0A1W2B7L2</accession>
<feature type="binding site" evidence="8">
    <location>
        <position position="94"/>
    </location>
    <ligand>
        <name>Fe cation</name>
        <dbReference type="ChEBI" id="CHEBI:24875"/>
        <label>1</label>
    </ligand>
</feature>
<protein>
    <recommendedName>
        <fullName evidence="9">Ferritin</fullName>
        <ecNumber evidence="9">1.16.3.2</ecNumber>
    </recommendedName>
</protein>
<evidence type="ECO:0000256" key="1">
    <source>
        <dbReference type="ARBA" id="ARBA00002485"/>
    </source>
</evidence>